<dbReference type="Proteomes" id="UP000078090">
    <property type="component" value="Unassembled WGS sequence"/>
</dbReference>
<dbReference type="Pfam" id="PF07589">
    <property type="entry name" value="PEP-CTERM"/>
    <property type="match status" value="1"/>
</dbReference>
<evidence type="ECO:0000313" key="4">
    <source>
        <dbReference type="Proteomes" id="UP000078090"/>
    </source>
</evidence>
<dbReference type="NCBIfam" id="NF033554">
    <property type="entry name" value="floc_PepA"/>
    <property type="match status" value="1"/>
</dbReference>
<feature type="signal peptide" evidence="1">
    <location>
        <begin position="1"/>
        <end position="27"/>
    </location>
</feature>
<comment type="caution">
    <text evidence="3">The sequence shown here is derived from an EMBL/GenBank/DDBJ whole genome shotgun (WGS) entry which is preliminary data.</text>
</comment>
<accession>A0A177LYB8</accession>
<proteinExistence type="predicted"/>
<dbReference type="RefSeq" id="WP_064010219.1">
    <property type="nucleotide sequence ID" value="NZ_LUUG01000109.1"/>
</dbReference>
<evidence type="ECO:0000259" key="2">
    <source>
        <dbReference type="Pfam" id="PF07589"/>
    </source>
</evidence>
<dbReference type="NCBIfam" id="TIGR02595">
    <property type="entry name" value="PEP_CTERM"/>
    <property type="match status" value="1"/>
</dbReference>
<keyword evidence="1" id="KW-0732">Signal</keyword>
<protein>
    <recommendedName>
        <fullName evidence="2">Ice-binding protein C-terminal domain-containing protein</fullName>
    </recommendedName>
</protein>
<gene>
    <name evidence="3" type="ORF">A1332_20365</name>
</gene>
<feature type="chain" id="PRO_5008067426" description="Ice-binding protein C-terminal domain-containing protein" evidence="1">
    <location>
        <begin position="28"/>
        <end position="273"/>
    </location>
</feature>
<dbReference type="InterPro" id="IPR013424">
    <property type="entry name" value="Ice-binding_C"/>
</dbReference>
<evidence type="ECO:0000256" key="1">
    <source>
        <dbReference type="SAM" id="SignalP"/>
    </source>
</evidence>
<reference evidence="3 4" key="1">
    <citation type="submission" date="2016-03" db="EMBL/GenBank/DDBJ databases">
        <authorList>
            <person name="Ploux O."/>
        </authorList>
    </citation>
    <scope>NUCLEOTIDE SEQUENCE [LARGE SCALE GENOMIC DNA]</scope>
    <source>
        <strain evidence="3 4">R-45363</strain>
    </source>
</reference>
<sequence length="273" mass="27892">MMVKNKISSAVAGIVLAGSMFSTNASAAQLLNWQLDTSGIGGSNQTGINNLSFNGASYIDTNANAGDPIGTAFTFTDKGVFNVGQYNNGSFFSWVGTNELTANFSATGTGTLGGAFSFNAGGTLDLYFASGADKDYGANSNTYGTTNGALIASFTQLAGGGGLVNPDGTPTANGQITLLYQSTFLDQNVWKNSLGTSLPILLTLGFVTSNAANLPNPDANLQAALGGNAGSLPPDYFYVTNGGQFKLETVPEPATLALIGVGLLGASFRRRVA</sequence>
<evidence type="ECO:0000313" key="3">
    <source>
        <dbReference type="EMBL" id="OAH98350.1"/>
    </source>
</evidence>
<dbReference type="AlphaFoldDB" id="A0A177LYB8"/>
<dbReference type="EMBL" id="LUUG01000109">
    <property type="protein sequence ID" value="OAH98350.1"/>
    <property type="molecule type" value="Genomic_DNA"/>
</dbReference>
<name>A0A177LYB8_METMH</name>
<feature type="domain" description="Ice-binding protein C-terminal" evidence="2">
    <location>
        <begin position="249"/>
        <end position="271"/>
    </location>
</feature>
<organism evidence="3 4">
    <name type="scientific">Methylomonas methanica</name>
    <dbReference type="NCBI Taxonomy" id="421"/>
    <lineage>
        <taxon>Bacteria</taxon>
        <taxon>Pseudomonadati</taxon>
        <taxon>Pseudomonadota</taxon>
        <taxon>Gammaproteobacteria</taxon>
        <taxon>Methylococcales</taxon>
        <taxon>Methylococcaceae</taxon>
        <taxon>Methylomonas</taxon>
    </lineage>
</organism>